<evidence type="ECO:0000313" key="6">
    <source>
        <dbReference type="Proteomes" id="UP001596013"/>
    </source>
</evidence>
<accession>A0ABW0JLN9</accession>
<dbReference type="InterPro" id="IPR005196">
    <property type="entry name" value="Glyco_hydro_65_N"/>
</dbReference>
<dbReference type="SUPFAM" id="SSF74650">
    <property type="entry name" value="Galactose mutarotase-like"/>
    <property type="match status" value="1"/>
</dbReference>
<organism evidence="5 6">
    <name type="scientific">Rhodanobacter umsongensis</name>
    <dbReference type="NCBI Taxonomy" id="633153"/>
    <lineage>
        <taxon>Bacteria</taxon>
        <taxon>Pseudomonadati</taxon>
        <taxon>Pseudomonadota</taxon>
        <taxon>Gammaproteobacteria</taxon>
        <taxon>Lysobacterales</taxon>
        <taxon>Rhodanobacteraceae</taxon>
        <taxon>Rhodanobacter</taxon>
    </lineage>
</organism>
<dbReference type="InterPro" id="IPR012341">
    <property type="entry name" value="6hp_glycosidase-like_sf"/>
</dbReference>
<dbReference type="Pfam" id="PF00702">
    <property type="entry name" value="Hydrolase"/>
    <property type="match status" value="1"/>
</dbReference>
<dbReference type="RefSeq" id="WP_377304750.1">
    <property type="nucleotide sequence ID" value="NZ_JBHSMK010000005.1"/>
</dbReference>
<evidence type="ECO:0000259" key="2">
    <source>
        <dbReference type="Pfam" id="PF03632"/>
    </source>
</evidence>
<dbReference type="InterPro" id="IPR006439">
    <property type="entry name" value="HAD-SF_hydro_IA"/>
</dbReference>
<dbReference type="Pfam" id="PF03632">
    <property type="entry name" value="Glyco_hydro_65m"/>
    <property type="match status" value="1"/>
</dbReference>
<reference evidence="6" key="1">
    <citation type="journal article" date="2019" name="Int. J. Syst. Evol. Microbiol.">
        <title>The Global Catalogue of Microorganisms (GCM) 10K type strain sequencing project: providing services to taxonomists for standard genome sequencing and annotation.</title>
        <authorList>
            <consortium name="The Broad Institute Genomics Platform"/>
            <consortium name="The Broad Institute Genome Sequencing Center for Infectious Disease"/>
            <person name="Wu L."/>
            <person name="Ma J."/>
        </authorList>
    </citation>
    <scope>NUCLEOTIDE SEQUENCE [LARGE SCALE GENOMIC DNA]</scope>
    <source>
        <strain evidence="6">JCM 17130</strain>
    </source>
</reference>
<dbReference type="SFLD" id="SFLDG01135">
    <property type="entry name" value="C1.5.6:_HAD__Beta-PGM__Phospha"/>
    <property type="match status" value="1"/>
</dbReference>
<dbReference type="Proteomes" id="UP001596013">
    <property type="component" value="Unassembled WGS sequence"/>
</dbReference>
<keyword evidence="5" id="KW-0413">Isomerase</keyword>
<keyword evidence="6" id="KW-1185">Reference proteome</keyword>
<gene>
    <name evidence="5" type="primary">pgmB</name>
    <name evidence="5" type="ORF">ACFPME_10000</name>
</gene>
<comment type="similarity">
    <text evidence="1">Belongs to the HAD-like hydrolase superfamily. CbbY/CbbZ/Gph/YieH family.</text>
</comment>
<evidence type="ECO:0000313" key="5">
    <source>
        <dbReference type="EMBL" id="MFC5436888.1"/>
    </source>
</evidence>
<dbReference type="InterPro" id="IPR010972">
    <property type="entry name" value="Beta-PGM"/>
</dbReference>
<dbReference type="CDD" id="cd02598">
    <property type="entry name" value="HAD_BPGM"/>
    <property type="match status" value="1"/>
</dbReference>
<dbReference type="InterPro" id="IPR023198">
    <property type="entry name" value="PGP-like_dom2"/>
</dbReference>
<dbReference type="InterPro" id="IPR023214">
    <property type="entry name" value="HAD_sf"/>
</dbReference>
<dbReference type="Gene3D" id="1.10.150.240">
    <property type="entry name" value="Putative phosphatase, domain 2"/>
    <property type="match status" value="1"/>
</dbReference>
<name>A0ABW0JLN9_9GAMM</name>
<dbReference type="InterPro" id="IPR008928">
    <property type="entry name" value="6-hairpin_glycosidase_sf"/>
</dbReference>
<dbReference type="InterPro" id="IPR011013">
    <property type="entry name" value="Gal_mutarotase_sf_dom"/>
</dbReference>
<dbReference type="NCBIfam" id="TIGR01509">
    <property type="entry name" value="HAD-SF-IA-v3"/>
    <property type="match status" value="1"/>
</dbReference>
<dbReference type="Gene3D" id="3.40.50.1000">
    <property type="entry name" value="HAD superfamily/HAD-like"/>
    <property type="match status" value="1"/>
</dbReference>
<evidence type="ECO:0000259" key="4">
    <source>
        <dbReference type="Pfam" id="PF03636"/>
    </source>
</evidence>
<dbReference type="SUPFAM" id="SSF56784">
    <property type="entry name" value="HAD-like"/>
    <property type="match status" value="1"/>
</dbReference>
<dbReference type="GO" id="GO:0008801">
    <property type="term" value="F:beta-phosphoglucomutase activity"/>
    <property type="evidence" value="ECO:0007669"/>
    <property type="project" value="UniProtKB-EC"/>
</dbReference>
<dbReference type="SUPFAM" id="SSF48208">
    <property type="entry name" value="Six-hairpin glycosidases"/>
    <property type="match status" value="1"/>
</dbReference>
<dbReference type="SFLD" id="SFLDS00003">
    <property type="entry name" value="Haloacid_Dehalogenase"/>
    <property type="match status" value="1"/>
</dbReference>
<dbReference type="PRINTS" id="PR00413">
    <property type="entry name" value="HADHALOGNASE"/>
</dbReference>
<dbReference type="Gene3D" id="2.70.98.40">
    <property type="entry name" value="Glycoside hydrolase, family 65, N-terminal domain"/>
    <property type="match status" value="1"/>
</dbReference>
<comment type="caution">
    <text evidence="5">The sequence shown here is derived from an EMBL/GenBank/DDBJ whole genome shotgun (WGS) entry which is preliminary data.</text>
</comment>
<dbReference type="EC" id="5.4.2.6" evidence="5"/>
<sequence>MDHFAVVPLDTQVPAIDEKAAIDPWLLLRHGTDPAGFAQDESLFALANGTLGVRGNLEECDSPSQATLLSAVWERTPIDYHERFPGFASHTDTRIPVADAARIHLRLGDTPVRLDQGEWLHFERALDLRNGSYRRRLRWRSPEGATLEIEAERIVSLHDAGLLAIHYRVRSLDYAGPITLESSISTAREAAGQGFDPRIGSRIDGGLSTVDACAEEDLAWVGQQTTHSGIGLVCAQRHQHAGDLQFRYANLAPHGVLQVYEGMLAPGQAVTLDKYVAYAFTAPLAGDPQDSLLARARSQLDTAIALGYPALLARQAQALSALWARADLAIDGDPATEQALRFNLFHVFQSSSRDSHGTAAAKGLTGEGYEGHYFWDAEVFMLPVLATLAPQLARAMLTWRFRTLDNARRHARELNHPRGALYAWRTISGDECSSYFPSGSAQYHINAAVAWAIRLYVDASGDDAFLLECGAEMLFETARIWLEIGHFSARHGNAFCIREVTGPDEYSALVDNNHYTNRLAQRHLHDAAAVADWMALAHPAEHAALAERIELRADESTEWRRAARAMHLPVDPALDIFPQDDGFLDKPRMPAMPATAPSRQPLLLRLHPLTLYRHQVCKQADTLLALMLAGEQVDVAAKRRNFDYYEGVTVHDSTLSASTFAVMAAEVGHAEKTHRYFMDTLRVDLDDLHGNAAHGLHMAAMAGSWLALTWGYGGLRVHGGLPALAPKLPAAWRSYRFGLRWRDAHLRIEVDGAGVLYTLTEGSALTFLHDGLPQRLHAGQPLRLPCVGFAEAEPAPLPPLKAVIFDLDGVIADTAVVHHAAWKRLAEEIGVPFDEATGERMKGVDRRGSLEILLQAATRSFTEDEKHALAAHKNDYYRAQIERFGPQDLLPGARSAIEQVRQAGLKVALASASRNAGLLLERLGIADLFDVVVDANRISRSKPDPEIFLAAASALGVAPNECMGVEDAVAGIASIHAAGMAAVGIGQASALAEADLVLPDIAAFDIQMVTTNRTANRRKHAA</sequence>
<dbReference type="NCBIfam" id="TIGR01990">
    <property type="entry name" value="bPGM"/>
    <property type="match status" value="1"/>
</dbReference>
<dbReference type="Pfam" id="PF03636">
    <property type="entry name" value="Glyco_hydro_65N"/>
    <property type="match status" value="1"/>
</dbReference>
<dbReference type="Gene3D" id="2.60.420.10">
    <property type="entry name" value="Maltose phosphorylase, domain 3"/>
    <property type="match status" value="1"/>
</dbReference>
<dbReference type="InterPro" id="IPR010976">
    <property type="entry name" value="B-phosphoglucomutase_hydrolase"/>
</dbReference>
<proteinExistence type="inferred from homology"/>
<dbReference type="InterPro" id="IPR005195">
    <property type="entry name" value="Glyco_hydro_65_M"/>
</dbReference>
<dbReference type="Pfam" id="PF03633">
    <property type="entry name" value="Glyco_hydro_65C"/>
    <property type="match status" value="1"/>
</dbReference>
<dbReference type="PANTHER" id="PTHR11051">
    <property type="entry name" value="GLYCOSYL HYDROLASE-RELATED"/>
    <property type="match status" value="1"/>
</dbReference>
<evidence type="ECO:0000259" key="3">
    <source>
        <dbReference type="Pfam" id="PF03633"/>
    </source>
</evidence>
<feature type="domain" description="Glycoside hydrolase family 65 C-terminal" evidence="3">
    <location>
        <begin position="715"/>
        <end position="771"/>
    </location>
</feature>
<dbReference type="SFLD" id="SFLDG01129">
    <property type="entry name" value="C1.5:_HAD__Beta-PGM__Phosphata"/>
    <property type="match status" value="1"/>
</dbReference>
<protein>
    <submittedName>
        <fullName evidence="5">Beta-phosphoglucomutase</fullName>
        <ecNumber evidence="5">5.4.2.6</ecNumber>
    </submittedName>
</protein>
<dbReference type="EMBL" id="JBHSMK010000005">
    <property type="protein sequence ID" value="MFC5436888.1"/>
    <property type="molecule type" value="Genomic_DNA"/>
</dbReference>
<dbReference type="InterPro" id="IPR037018">
    <property type="entry name" value="GH65_N"/>
</dbReference>
<dbReference type="Gene3D" id="1.50.10.10">
    <property type="match status" value="1"/>
</dbReference>
<feature type="domain" description="Glycoside hydrolase family 65 N-terminal" evidence="4">
    <location>
        <begin position="30"/>
        <end position="279"/>
    </location>
</feature>
<dbReference type="InterPro" id="IPR036412">
    <property type="entry name" value="HAD-like_sf"/>
</dbReference>
<evidence type="ECO:0000256" key="1">
    <source>
        <dbReference type="ARBA" id="ARBA00006171"/>
    </source>
</evidence>
<dbReference type="NCBIfam" id="TIGR02009">
    <property type="entry name" value="PGMB-YQAB-SF"/>
    <property type="match status" value="1"/>
</dbReference>
<dbReference type="PANTHER" id="PTHR11051:SF13">
    <property type="entry name" value="GLYCOSYL TRANSFERASE"/>
    <property type="match status" value="1"/>
</dbReference>
<feature type="domain" description="Glycoside hydrolase family 65 central catalytic" evidence="2">
    <location>
        <begin position="341"/>
        <end position="705"/>
    </location>
</feature>
<dbReference type="InterPro" id="IPR005194">
    <property type="entry name" value="Glyco_hydro_65_C"/>
</dbReference>